<feature type="compositionally biased region" description="Basic and acidic residues" evidence="1">
    <location>
        <begin position="367"/>
        <end position="395"/>
    </location>
</feature>
<evidence type="ECO:0000313" key="3">
    <source>
        <dbReference type="Proteomes" id="UP000030651"/>
    </source>
</evidence>
<name>W3X3F1_PESFW</name>
<evidence type="ECO:0000313" key="2">
    <source>
        <dbReference type="EMBL" id="ETS79927.1"/>
    </source>
</evidence>
<sequence>MPNYKYGWHPQRPAAPVLRRNGFEMRGREFGPTQTTARREPRIDGSRLLELFFPGRLRSLRGQEEARESARDLFKMTFFVAQLRWYGIPFRSSARLPELQQLLRDAVVDGRCEQVPASVLKLELDMRRDHEPALKAWDQEVEDWEAEQESKENQAWFKYSNPAERAKQDLHRFMEHYFLTNGRPDESKTPEPMALYGYDDRHLLRAAAERVPGLETWSGGTGSMRTICIGWNRSAVISLARHVDRQSSRQEAERSDNLWLTAMKDHDRLVQQVRKEGPRVQTRSIEPPTLQKCRGSYVIRCEEVSGQWPSMAPFTLDVSRGVAPSISAGRLDMGYFDGTMLIALSNDRLEDYIQAQDESDTEDDDSDGHRYSDSGSDSHIDGDSNHRRSDSDSHSDAASSDSHGRRDNNNNNSHRDSDSDSRSDSNRQSYSSDSDSQNDSNRRSYSDSHSDDDDERRTEDYDRYSDSDSDDDHKEEETKSYNRLGSKRKRGPTRAEPTHSKRHRGRSPKETKAPAHRVFIRLRGRETGEGEIQPDPVSGHLDFSDENFTRFVGMIDLPLLCGSVKLEGFKVSATARHRYEPWSTFSEAAYEDARVARWR</sequence>
<dbReference type="GeneID" id="19272469"/>
<feature type="compositionally biased region" description="Basic and acidic residues" evidence="1">
    <location>
        <begin position="440"/>
        <end position="480"/>
    </location>
</feature>
<gene>
    <name evidence="2" type="ORF">PFICI_07456</name>
</gene>
<feature type="compositionally biased region" description="Basic and acidic residues" evidence="1">
    <location>
        <begin position="402"/>
        <end position="425"/>
    </location>
</feature>
<reference evidence="3" key="1">
    <citation type="journal article" date="2015" name="BMC Genomics">
        <title>Genomic and transcriptomic analysis of the endophytic fungus Pestalotiopsis fici reveals its lifestyle and high potential for synthesis of natural products.</title>
        <authorList>
            <person name="Wang X."/>
            <person name="Zhang X."/>
            <person name="Liu L."/>
            <person name="Xiang M."/>
            <person name="Wang W."/>
            <person name="Sun X."/>
            <person name="Che Y."/>
            <person name="Guo L."/>
            <person name="Liu G."/>
            <person name="Guo L."/>
            <person name="Wang C."/>
            <person name="Yin W.B."/>
            <person name="Stadler M."/>
            <person name="Zhang X."/>
            <person name="Liu X."/>
        </authorList>
    </citation>
    <scope>NUCLEOTIDE SEQUENCE [LARGE SCALE GENOMIC DNA]</scope>
    <source>
        <strain evidence="3">W106-1 / CGMCC3.15140</strain>
    </source>
</reference>
<dbReference type="OrthoDB" id="4630416at2759"/>
<feature type="compositionally biased region" description="Low complexity" evidence="1">
    <location>
        <begin position="426"/>
        <end position="439"/>
    </location>
</feature>
<dbReference type="KEGG" id="pfy:PFICI_07456"/>
<dbReference type="AlphaFoldDB" id="W3X3F1"/>
<evidence type="ECO:0000256" key="1">
    <source>
        <dbReference type="SAM" id="MobiDB-lite"/>
    </source>
</evidence>
<dbReference type="HOGENOM" id="CLU_032064_0_0_1"/>
<dbReference type="eggNOG" id="ENOG502SEAR">
    <property type="taxonomic scope" value="Eukaryota"/>
</dbReference>
<dbReference type="EMBL" id="KI912113">
    <property type="protein sequence ID" value="ETS79927.1"/>
    <property type="molecule type" value="Genomic_DNA"/>
</dbReference>
<dbReference type="OMA" id="CKTPGER"/>
<proteinExistence type="predicted"/>
<keyword evidence="3" id="KW-1185">Reference proteome</keyword>
<dbReference type="InParanoid" id="W3X3F1"/>
<accession>W3X3F1</accession>
<dbReference type="Proteomes" id="UP000030651">
    <property type="component" value="Unassembled WGS sequence"/>
</dbReference>
<dbReference type="RefSeq" id="XP_007834228.1">
    <property type="nucleotide sequence ID" value="XM_007836037.1"/>
</dbReference>
<feature type="compositionally biased region" description="Acidic residues" evidence="1">
    <location>
        <begin position="357"/>
        <end position="366"/>
    </location>
</feature>
<organism evidence="2 3">
    <name type="scientific">Pestalotiopsis fici (strain W106-1 / CGMCC3.15140)</name>
    <dbReference type="NCBI Taxonomy" id="1229662"/>
    <lineage>
        <taxon>Eukaryota</taxon>
        <taxon>Fungi</taxon>
        <taxon>Dikarya</taxon>
        <taxon>Ascomycota</taxon>
        <taxon>Pezizomycotina</taxon>
        <taxon>Sordariomycetes</taxon>
        <taxon>Xylariomycetidae</taxon>
        <taxon>Amphisphaeriales</taxon>
        <taxon>Sporocadaceae</taxon>
        <taxon>Pestalotiopsis</taxon>
    </lineage>
</organism>
<protein>
    <submittedName>
        <fullName evidence="2">Uncharacterized protein</fullName>
    </submittedName>
</protein>
<feature type="region of interest" description="Disordered" evidence="1">
    <location>
        <begin position="356"/>
        <end position="513"/>
    </location>
</feature>